<dbReference type="HOGENOM" id="CLU_2980490_0_0_1"/>
<evidence type="ECO:0000313" key="2">
    <source>
        <dbReference type="EMBL" id="EGO20281.1"/>
    </source>
</evidence>
<feature type="region of interest" description="Disordered" evidence="1">
    <location>
        <begin position="26"/>
        <end position="58"/>
    </location>
</feature>
<sequence length="58" mass="6076">MVISVAIGDEDDAGISREDDIVVNVEVPEEEGDSGTGRSSEDIVTEPTCDSSCSCIEN</sequence>
<dbReference type="GeneID" id="18821056"/>
<proteinExistence type="predicted"/>
<gene>
    <name evidence="2" type="ORF">SERLADRAFT_477703</name>
</gene>
<accession>F8P9F2</accession>
<evidence type="ECO:0000256" key="1">
    <source>
        <dbReference type="SAM" id="MobiDB-lite"/>
    </source>
</evidence>
<organism>
    <name type="scientific">Serpula lacrymans var. lacrymans (strain S7.9)</name>
    <name type="common">Dry rot fungus</name>
    <dbReference type="NCBI Taxonomy" id="578457"/>
    <lineage>
        <taxon>Eukaryota</taxon>
        <taxon>Fungi</taxon>
        <taxon>Dikarya</taxon>
        <taxon>Basidiomycota</taxon>
        <taxon>Agaricomycotina</taxon>
        <taxon>Agaricomycetes</taxon>
        <taxon>Agaricomycetidae</taxon>
        <taxon>Boletales</taxon>
        <taxon>Coniophorineae</taxon>
        <taxon>Serpulaceae</taxon>
        <taxon>Serpula</taxon>
    </lineage>
</organism>
<protein>
    <submittedName>
        <fullName evidence="2">Uncharacterized protein</fullName>
    </submittedName>
</protein>
<dbReference type="KEGG" id="sla:SERLADRAFT_477703"/>
<name>F8P9F2_SERL9</name>
<reference evidence="2" key="1">
    <citation type="submission" date="2011-04" db="EMBL/GenBank/DDBJ databases">
        <title>Evolution of plant cell wall degrading machinery underlies the functional diversity of forest fungi.</title>
        <authorList>
            <consortium name="US DOE Joint Genome Institute (JGI-PGF)"/>
            <person name="Eastwood D.C."/>
            <person name="Floudas D."/>
            <person name="Binder M."/>
            <person name="Majcherczyk A."/>
            <person name="Schneider P."/>
            <person name="Aerts A."/>
            <person name="Asiegbu F.O."/>
            <person name="Baker S.E."/>
            <person name="Barry K."/>
            <person name="Bendiksby M."/>
            <person name="Blumentritt M."/>
            <person name="Coutinho P.M."/>
            <person name="Cullen D."/>
            <person name="Cullen D."/>
            <person name="Gathman A."/>
            <person name="Goodell B."/>
            <person name="Henrissat B."/>
            <person name="Ihrmark K."/>
            <person name="Kauserud H."/>
            <person name="Kohler A."/>
            <person name="LaButti K."/>
            <person name="Lapidus A."/>
            <person name="Lavin J.L."/>
            <person name="Lee Y.-H."/>
            <person name="Lindquist E."/>
            <person name="Lilly W."/>
            <person name="Lucas S."/>
            <person name="Morin E."/>
            <person name="Murat C."/>
            <person name="Oguiza J.A."/>
            <person name="Park J."/>
            <person name="Pisabarro A.G."/>
            <person name="Riley R."/>
            <person name="Rosling A."/>
            <person name="Salamov A."/>
            <person name="Schmidt O."/>
            <person name="Schmutz J."/>
            <person name="Skrede I."/>
            <person name="Stenlid J."/>
            <person name="Wiebenga A."/>
            <person name="Xie X."/>
            <person name="Kues U."/>
            <person name="Hibbett D.S."/>
            <person name="Hoffmeister D."/>
            <person name="Hogberg N."/>
            <person name="Martin F."/>
            <person name="Grigoriev I.V."/>
            <person name="Watkinson S.C."/>
        </authorList>
    </citation>
    <scope>NUCLEOTIDE SEQUENCE</scope>
    <source>
        <strain evidence="2">S7.9</strain>
    </source>
</reference>
<feature type="compositionally biased region" description="Polar residues" evidence="1">
    <location>
        <begin position="48"/>
        <end position="58"/>
    </location>
</feature>
<dbReference type="RefSeq" id="XP_007323026.1">
    <property type="nucleotide sequence ID" value="XM_007322964.1"/>
</dbReference>
<dbReference type="AlphaFoldDB" id="F8P9F2"/>
<dbReference type="Proteomes" id="UP000008064">
    <property type="component" value="Unassembled WGS sequence"/>
</dbReference>
<dbReference type="EMBL" id="GL945441">
    <property type="protein sequence ID" value="EGO20281.1"/>
    <property type="molecule type" value="Genomic_DNA"/>
</dbReference>